<evidence type="ECO:0000313" key="2">
    <source>
        <dbReference type="Proteomes" id="UP001156666"/>
    </source>
</evidence>
<reference evidence="1" key="1">
    <citation type="journal article" date="2014" name="Int. J. Syst. Evol. Microbiol.">
        <title>Complete genome sequence of Corynebacterium casei LMG S-19264T (=DSM 44701T), isolated from a smear-ripened cheese.</title>
        <authorList>
            <consortium name="US DOE Joint Genome Institute (JGI-PGF)"/>
            <person name="Walter F."/>
            <person name="Albersmeier A."/>
            <person name="Kalinowski J."/>
            <person name="Ruckert C."/>
        </authorList>
    </citation>
    <scope>NUCLEOTIDE SEQUENCE</scope>
    <source>
        <strain evidence="1">NBRC 108769</strain>
    </source>
</reference>
<dbReference type="AlphaFoldDB" id="A0AA37SN64"/>
<dbReference type="RefSeq" id="WP_235291596.1">
    <property type="nucleotide sequence ID" value="NZ_BSOH01000014.1"/>
</dbReference>
<organism evidence="1 2">
    <name type="scientific">Portibacter lacus</name>
    <dbReference type="NCBI Taxonomy" id="1099794"/>
    <lineage>
        <taxon>Bacteria</taxon>
        <taxon>Pseudomonadati</taxon>
        <taxon>Bacteroidota</taxon>
        <taxon>Saprospiria</taxon>
        <taxon>Saprospirales</taxon>
        <taxon>Haliscomenobacteraceae</taxon>
        <taxon>Portibacter</taxon>
    </lineage>
</organism>
<name>A0AA37SN64_9BACT</name>
<dbReference type="Proteomes" id="UP001156666">
    <property type="component" value="Unassembled WGS sequence"/>
</dbReference>
<reference evidence="1" key="2">
    <citation type="submission" date="2023-01" db="EMBL/GenBank/DDBJ databases">
        <title>Draft genome sequence of Portibacter lacus strain NBRC 108769.</title>
        <authorList>
            <person name="Sun Q."/>
            <person name="Mori K."/>
        </authorList>
    </citation>
    <scope>NUCLEOTIDE SEQUENCE</scope>
    <source>
        <strain evidence="1">NBRC 108769</strain>
    </source>
</reference>
<sequence>MSTIELKNKLKEKIESIHEDYLLEHLIDIIEAETANEAFEIPKSHMKSIDIGIAQIKAGNTYTNDEVMERVQQWSEK</sequence>
<comment type="caution">
    <text evidence="1">The sequence shown here is derived from an EMBL/GenBank/DDBJ whole genome shotgun (WGS) entry which is preliminary data.</text>
</comment>
<accession>A0AA37SN64</accession>
<keyword evidence="2" id="KW-1185">Reference proteome</keyword>
<protein>
    <submittedName>
        <fullName evidence="1">Uncharacterized protein</fullName>
    </submittedName>
</protein>
<proteinExistence type="predicted"/>
<dbReference type="EMBL" id="BSOH01000014">
    <property type="protein sequence ID" value="GLR17918.1"/>
    <property type="molecule type" value="Genomic_DNA"/>
</dbReference>
<gene>
    <name evidence="1" type="ORF">GCM10007940_25330</name>
</gene>
<evidence type="ECO:0000313" key="1">
    <source>
        <dbReference type="EMBL" id="GLR17918.1"/>
    </source>
</evidence>